<dbReference type="InterPro" id="IPR000244">
    <property type="entry name" value="Ribosomal_bL9"/>
</dbReference>
<proteinExistence type="inferred from homology"/>
<name>A0AAW9PVL0_9CYAN</name>
<dbReference type="GO" id="GO:1990904">
    <property type="term" value="C:ribonucleoprotein complex"/>
    <property type="evidence" value="ECO:0007669"/>
    <property type="project" value="UniProtKB-KW"/>
</dbReference>
<dbReference type="HAMAP" id="MF_00503">
    <property type="entry name" value="Ribosomal_bL9"/>
    <property type="match status" value="1"/>
</dbReference>
<organism evidence="9 10">
    <name type="scientific">Tumidithrix elongata BACA0141</name>
    <dbReference type="NCBI Taxonomy" id="2716417"/>
    <lineage>
        <taxon>Bacteria</taxon>
        <taxon>Bacillati</taxon>
        <taxon>Cyanobacteriota</taxon>
        <taxon>Cyanophyceae</taxon>
        <taxon>Pseudanabaenales</taxon>
        <taxon>Pseudanabaenaceae</taxon>
        <taxon>Tumidithrix</taxon>
        <taxon>Tumidithrix elongata</taxon>
    </lineage>
</organism>
<comment type="similarity">
    <text evidence="1 7">Belongs to the bacterial ribosomal protein bL9 family.</text>
</comment>
<dbReference type="Pfam" id="PF03948">
    <property type="entry name" value="Ribosomal_L9_C"/>
    <property type="match status" value="1"/>
</dbReference>
<evidence type="ECO:0000256" key="4">
    <source>
        <dbReference type="ARBA" id="ARBA00022980"/>
    </source>
</evidence>
<keyword evidence="2 7" id="KW-0699">rRNA-binding</keyword>
<dbReference type="NCBIfam" id="TIGR00158">
    <property type="entry name" value="L9"/>
    <property type="match status" value="1"/>
</dbReference>
<dbReference type="SUPFAM" id="SSF55658">
    <property type="entry name" value="L9 N-domain-like"/>
    <property type="match status" value="1"/>
</dbReference>
<dbReference type="InterPro" id="IPR036935">
    <property type="entry name" value="Ribosomal_bL9_N_sf"/>
</dbReference>
<protein>
    <recommendedName>
        <fullName evidence="6 7">Large ribosomal subunit protein bL9</fullName>
    </recommendedName>
</protein>
<dbReference type="PANTHER" id="PTHR21368">
    <property type="entry name" value="50S RIBOSOMAL PROTEIN L9"/>
    <property type="match status" value="1"/>
</dbReference>
<evidence type="ECO:0000256" key="3">
    <source>
        <dbReference type="ARBA" id="ARBA00022884"/>
    </source>
</evidence>
<dbReference type="PROSITE" id="PS00651">
    <property type="entry name" value="RIBOSOMAL_L9"/>
    <property type="match status" value="1"/>
</dbReference>
<dbReference type="SUPFAM" id="SSF55653">
    <property type="entry name" value="Ribosomal protein L9 C-domain"/>
    <property type="match status" value="1"/>
</dbReference>
<dbReference type="InterPro" id="IPR036791">
    <property type="entry name" value="Ribosomal_bL9_C_sf"/>
</dbReference>
<evidence type="ECO:0000256" key="7">
    <source>
        <dbReference type="HAMAP-Rule" id="MF_00503"/>
    </source>
</evidence>
<dbReference type="Proteomes" id="UP001333818">
    <property type="component" value="Unassembled WGS sequence"/>
</dbReference>
<comment type="caution">
    <text evidence="9">The sequence shown here is derived from an EMBL/GenBank/DDBJ whole genome shotgun (WGS) entry which is preliminary data.</text>
</comment>
<keyword evidence="10" id="KW-1185">Reference proteome</keyword>
<dbReference type="InterPro" id="IPR020070">
    <property type="entry name" value="Ribosomal_bL9_N"/>
</dbReference>
<gene>
    <name evidence="7 9" type="primary">rplI</name>
    <name evidence="7" type="synonym">rpl9</name>
    <name evidence="9" type="ORF">V2H45_00160</name>
</gene>
<evidence type="ECO:0000313" key="10">
    <source>
        <dbReference type="Proteomes" id="UP001333818"/>
    </source>
</evidence>
<dbReference type="EMBL" id="JAZBJZ010000001">
    <property type="protein sequence ID" value="MEE3715150.1"/>
    <property type="molecule type" value="Genomic_DNA"/>
</dbReference>
<evidence type="ECO:0000256" key="6">
    <source>
        <dbReference type="ARBA" id="ARBA00035292"/>
    </source>
</evidence>
<evidence type="ECO:0000313" key="9">
    <source>
        <dbReference type="EMBL" id="MEE3715150.1"/>
    </source>
</evidence>
<evidence type="ECO:0000256" key="5">
    <source>
        <dbReference type="ARBA" id="ARBA00023274"/>
    </source>
</evidence>
<accession>A0AAW9PVL0</accession>
<dbReference type="RefSeq" id="WP_330481573.1">
    <property type="nucleotide sequence ID" value="NZ_JAZBJZ010000001.1"/>
</dbReference>
<evidence type="ECO:0000256" key="2">
    <source>
        <dbReference type="ARBA" id="ARBA00022730"/>
    </source>
</evidence>
<dbReference type="AlphaFoldDB" id="A0AAW9PVL0"/>
<dbReference type="Gene3D" id="3.40.5.10">
    <property type="entry name" value="Ribosomal protein L9, N-terminal domain"/>
    <property type="match status" value="1"/>
</dbReference>
<dbReference type="GO" id="GO:0019843">
    <property type="term" value="F:rRNA binding"/>
    <property type="evidence" value="ECO:0007669"/>
    <property type="project" value="UniProtKB-UniRule"/>
</dbReference>
<dbReference type="Pfam" id="PF01281">
    <property type="entry name" value="Ribosomal_L9_N"/>
    <property type="match status" value="1"/>
</dbReference>
<dbReference type="Gene3D" id="3.10.430.100">
    <property type="entry name" value="Ribosomal protein L9, C-terminal domain"/>
    <property type="match status" value="1"/>
</dbReference>
<reference evidence="9" key="1">
    <citation type="submission" date="2024-01" db="EMBL/GenBank/DDBJ databases">
        <title>Bank of Algae and Cyanobacteria of the Azores (BACA) strain genomes.</title>
        <authorList>
            <person name="Luz R."/>
            <person name="Cordeiro R."/>
            <person name="Fonseca A."/>
            <person name="Goncalves V."/>
        </authorList>
    </citation>
    <scope>NUCLEOTIDE SEQUENCE</scope>
    <source>
        <strain evidence="9">BACA0141</strain>
    </source>
</reference>
<dbReference type="InterPro" id="IPR009027">
    <property type="entry name" value="Ribosomal_bL9/RNase_H1_N"/>
</dbReference>
<keyword evidence="5 7" id="KW-0687">Ribonucleoprotein</keyword>
<dbReference type="GO" id="GO:0006412">
    <property type="term" value="P:translation"/>
    <property type="evidence" value="ECO:0007669"/>
    <property type="project" value="UniProtKB-UniRule"/>
</dbReference>
<dbReference type="InterPro" id="IPR020594">
    <property type="entry name" value="Ribosomal_bL9_bac/chp"/>
</dbReference>
<dbReference type="GO" id="GO:0005840">
    <property type="term" value="C:ribosome"/>
    <property type="evidence" value="ECO:0007669"/>
    <property type="project" value="UniProtKB-KW"/>
</dbReference>
<dbReference type="GO" id="GO:0003735">
    <property type="term" value="F:structural constituent of ribosome"/>
    <property type="evidence" value="ECO:0007669"/>
    <property type="project" value="InterPro"/>
</dbReference>
<feature type="domain" description="Ribosomal protein L9" evidence="8">
    <location>
        <begin position="18"/>
        <end position="45"/>
    </location>
</feature>
<evidence type="ECO:0000259" key="8">
    <source>
        <dbReference type="PROSITE" id="PS00651"/>
    </source>
</evidence>
<comment type="function">
    <text evidence="7">Binds to the 23S rRNA.</text>
</comment>
<sequence length="153" mass="16739">MAKSDVQVMLTKDVTKLGKLGELVAVAPGYAQNYLLPKGLAVRATVGVVKEVERRKEKERQRLLAIREEAESRKVALATIGGFVIKKQVGEGNAIFGTVTDREIAQLIAAKSMLEIDRRDITVPDIKQTGSYEVSIKLHAEVTATINLQVVPE</sequence>
<keyword evidence="3 7" id="KW-0694">RNA-binding</keyword>
<evidence type="ECO:0000256" key="1">
    <source>
        <dbReference type="ARBA" id="ARBA00010605"/>
    </source>
</evidence>
<keyword evidence="4 7" id="KW-0689">Ribosomal protein</keyword>
<dbReference type="InterPro" id="IPR020069">
    <property type="entry name" value="Ribosomal_bL9_C"/>
</dbReference>